<dbReference type="Gene3D" id="3.40.1160.10">
    <property type="entry name" value="Acetylglutamate kinase-like"/>
    <property type="match status" value="1"/>
</dbReference>
<dbReference type="AlphaFoldDB" id="A0A448MSI0"/>
<organism evidence="3 4">
    <name type="scientific">Rodentibacter pneumotropicus</name>
    <dbReference type="NCBI Taxonomy" id="758"/>
    <lineage>
        <taxon>Bacteria</taxon>
        <taxon>Pseudomonadati</taxon>
        <taxon>Pseudomonadota</taxon>
        <taxon>Gammaproteobacteria</taxon>
        <taxon>Pasteurellales</taxon>
        <taxon>Pasteurellaceae</taxon>
        <taxon>Rodentibacter</taxon>
    </lineage>
</organism>
<keyword evidence="1" id="KW-0521">NADP</keyword>
<keyword evidence="3" id="KW-0808">Transferase</keyword>
<dbReference type="EMBL" id="LR134405">
    <property type="protein sequence ID" value="VEH68118.1"/>
    <property type="molecule type" value="Genomic_DNA"/>
</dbReference>
<evidence type="ECO:0000313" key="3">
    <source>
        <dbReference type="EMBL" id="VEH68118.1"/>
    </source>
</evidence>
<dbReference type="PANTHER" id="PTHR43070:SF3">
    <property type="entry name" value="HOMOSERINE DEHYDROGENASE"/>
    <property type="match status" value="1"/>
</dbReference>
<dbReference type="GO" id="GO:0004412">
    <property type="term" value="F:homoserine dehydrogenase activity"/>
    <property type="evidence" value="ECO:0007669"/>
    <property type="project" value="InterPro"/>
</dbReference>
<dbReference type="PANTHER" id="PTHR43070">
    <property type="match status" value="1"/>
</dbReference>
<gene>
    <name evidence="3" type="primary">thrA_2</name>
    <name evidence="3" type="ORF">NCTC8284_03342</name>
</gene>
<dbReference type="GO" id="GO:0009067">
    <property type="term" value="P:aspartate family amino acid biosynthetic process"/>
    <property type="evidence" value="ECO:0007669"/>
    <property type="project" value="InterPro"/>
</dbReference>
<dbReference type="GO" id="GO:0004072">
    <property type="term" value="F:aspartate kinase activity"/>
    <property type="evidence" value="ECO:0007669"/>
    <property type="project" value="UniProtKB-EC"/>
</dbReference>
<dbReference type="InterPro" id="IPR018042">
    <property type="entry name" value="Aspartate_kinase_CS"/>
</dbReference>
<reference evidence="3 4" key="1">
    <citation type="submission" date="2018-12" db="EMBL/GenBank/DDBJ databases">
        <authorList>
            <consortium name="Pathogen Informatics"/>
        </authorList>
    </citation>
    <scope>NUCLEOTIDE SEQUENCE [LARGE SCALE GENOMIC DNA]</scope>
    <source>
        <strain evidence="3 4">NCTC8284</strain>
    </source>
</reference>
<dbReference type="Pfam" id="PF00696">
    <property type="entry name" value="AA_kinase"/>
    <property type="match status" value="1"/>
</dbReference>
<dbReference type="Proteomes" id="UP000278733">
    <property type="component" value="Chromosome"/>
</dbReference>
<dbReference type="SUPFAM" id="SSF53633">
    <property type="entry name" value="Carbamate kinase-like"/>
    <property type="match status" value="1"/>
</dbReference>
<accession>A0A448MSI0</accession>
<dbReference type="InterPro" id="IPR001048">
    <property type="entry name" value="Asp/Glu/Uridylate_kinase"/>
</dbReference>
<sequence>MRVLKFGGTSLANPERFSQAAKLIEQAHLAEQAAGVLSAPAKITNHLVALSEKATLNQPVDTHLNESLEIFYNIINGLYAENNQFDLDGTKALIEAEFTQIKGLLEAIRQAGKVEDAVKATIDCCGEKLSIAIMKAWFEARGYNVHIIDPVKQLLARGSYLESSVEITESTKRVNAASIEKDKVVLMAGFTAGNEKANWCFWDVMVLIILQPV</sequence>
<evidence type="ECO:0000259" key="2">
    <source>
        <dbReference type="Pfam" id="PF00696"/>
    </source>
</evidence>
<name>A0A448MSI0_9PAST</name>
<feature type="domain" description="Aspartate/glutamate/uridylate kinase" evidence="2">
    <location>
        <begin position="2"/>
        <end position="197"/>
    </location>
</feature>
<dbReference type="PROSITE" id="PS00324">
    <property type="entry name" value="ASPARTOKINASE"/>
    <property type="match status" value="1"/>
</dbReference>
<evidence type="ECO:0000313" key="4">
    <source>
        <dbReference type="Proteomes" id="UP000278733"/>
    </source>
</evidence>
<keyword evidence="3" id="KW-0418">Kinase</keyword>
<protein>
    <submittedName>
        <fullName evidence="3">Bifunctional aspartokinase/homoserine dehydrogenase</fullName>
        <ecNumber evidence="3">2.7.2.4</ecNumber>
    </submittedName>
</protein>
<proteinExistence type="predicted"/>
<dbReference type="InterPro" id="IPR011147">
    <property type="entry name" value="Bifunc_Aspkin/hSer_DH"/>
</dbReference>
<dbReference type="EC" id="2.7.2.4" evidence="3"/>
<dbReference type="KEGG" id="rpne:NCTC8284_03342"/>
<dbReference type="InterPro" id="IPR036393">
    <property type="entry name" value="AceGlu_kinase-like_sf"/>
</dbReference>
<evidence type="ECO:0000256" key="1">
    <source>
        <dbReference type="ARBA" id="ARBA00022857"/>
    </source>
</evidence>
<dbReference type="GO" id="GO:0009090">
    <property type="term" value="P:homoserine biosynthetic process"/>
    <property type="evidence" value="ECO:0007669"/>
    <property type="project" value="TreeGrafter"/>
</dbReference>